<name>A0A239E7P9_9BACT</name>
<feature type="domain" description="Rad50/SbcC-type AAA" evidence="1">
    <location>
        <begin position="123"/>
        <end position="233"/>
    </location>
</feature>
<dbReference type="GO" id="GO:0016887">
    <property type="term" value="F:ATP hydrolysis activity"/>
    <property type="evidence" value="ECO:0007669"/>
    <property type="project" value="InterPro"/>
</dbReference>
<dbReference type="Pfam" id="PF13476">
    <property type="entry name" value="AAA_23"/>
    <property type="match status" value="1"/>
</dbReference>
<protein>
    <submittedName>
        <fullName evidence="2">AAA domain-containing protein</fullName>
    </submittedName>
</protein>
<dbReference type="Gene3D" id="3.40.50.300">
    <property type="entry name" value="P-loop containing nucleotide triphosphate hydrolases"/>
    <property type="match status" value="2"/>
</dbReference>
<reference evidence="2 3" key="1">
    <citation type="submission" date="2017-06" db="EMBL/GenBank/DDBJ databases">
        <authorList>
            <person name="Kim H.J."/>
            <person name="Triplett B.A."/>
        </authorList>
    </citation>
    <scope>NUCLEOTIDE SEQUENCE [LARGE SCALE GENOMIC DNA]</scope>
    <source>
        <strain evidence="2 3">DSM 18704</strain>
    </source>
</reference>
<evidence type="ECO:0000259" key="1">
    <source>
        <dbReference type="Pfam" id="PF13476"/>
    </source>
</evidence>
<accession>A0A239E7P9</accession>
<dbReference type="SUPFAM" id="SSF52540">
    <property type="entry name" value="P-loop containing nucleoside triphosphate hydrolases"/>
    <property type="match status" value="1"/>
</dbReference>
<gene>
    <name evidence="2" type="ORF">SAMN05421770_101847</name>
</gene>
<organism evidence="2 3">
    <name type="scientific">Granulicella rosea</name>
    <dbReference type="NCBI Taxonomy" id="474952"/>
    <lineage>
        <taxon>Bacteria</taxon>
        <taxon>Pseudomonadati</taxon>
        <taxon>Acidobacteriota</taxon>
        <taxon>Terriglobia</taxon>
        <taxon>Terriglobales</taxon>
        <taxon>Acidobacteriaceae</taxon>
        <taxon>Granulicella</taxon>
    </lineage>
</organism>
<sequence>MPEYEARPLHLYTLEILLTDLVSGRSIITSNGVPFAFESDETRSALEWYRKKGQKVWLANINVPSTEELVDTIQQKPIELANLPFTSDSSSRRRLRLKRVEAHRFAGLHKFGTPSAPPQRFLFEFKTDLTLFEGRNGSGKTSLLNAIVWALTGELLRPQREPETAADFECSFASDSAEGEATTHKISAVTPLPHAMNHRPGSTVLADTWVELTFEDEEGRLLPPIRRSQSRSRLGKLQETAPDFTALRVDPIALRLGTVMPGLLSLIRVGSESELGRAVAQLTGLSALVDLADHVRRSRNKIKTDLVKLKVNEINQIDSEYRTAMSDFAAAVACIPEHTPPQGVPEPSDENAAAALLEIAAYFEAEKLSIFQSARLILGQRFDPSNPQSLGDLEKNVGRAVERASRPQDLECAKRLGALRRVTEVELEASEERLRELLAEGVTLFELASDPSLAARTRLYARIAAWLVEHPEHTNGDSACVVCGLEISEAVDQVSGRLVTKHLQEAHANAELFSLTLKRWAVAAQGELMRTLPEPLRSETTRSLPSHPCDLLRAALIEELFNYEPLLGVLANLKEQTAIAFDEAVKNRAPLYDAPNLTLPEGCELLEDTLKRLDLAMRFARWRHSNDALVMKVLAEVLGKVLGDDSPGKQSLVSKLLKLDSLVKATKPISDVLVQCERLKRCVARRRAAELRLSAYAIADRALGQVAEIGRLADEQVEGLRRTLSGRASGWRSRIYLGAFPGTAQELVDTPMGRNGELGLSVRVGGVSAPAEHVSNASALRASLVGFFFAFWEHVLKQRGGITTLLLDDPQELLDDENRDRFASALAEVVAAGAQLVVTSYDARFCLRITRLVIPAGISHFGVYPATEIQSTIRLCEPLPELEKRRKLFDADHNDEECARNYADACRVFLEAKLGDLFDDPAHAAWATANRDPTLVTFVQRLRPLVRAGSEGMFNQHVFQRFATHAALSEGSPVTLLMNKAHHGRRHEIRAADVAICADELSDLLEIVEEMYEECLRWKRRDRPKDENPNLVLAPLTLIASADAGTNIPIWPSLAASVRHDSGGSQEPLELLDPGVLQNKSAFVLRRPNFGFAAPIGSIALVEAIDGPAADRRLVIARVANAIYARRLIRGATSPILGLTAEVPDPRTRTPKTVMIHQNAVALHQVVGIIFDHSLKVQPGSDEAVQVDVDDVLKRVEIAFRIVDESAVPLALAKQVVLGGENIELSNLAQYEGKLVAVALDDGSGIFKRLGPALPGSLNHLRQFESIGGLGASQLLAVGKTASGFRSVVQARAILGVLYHG</sequence>
<proteinExistence type="predicted"/>
<keyword evidence="3" id="KW-1185">Reference proteome</keyword>
<evidence type="ECO:0000313" key="2">
    <source>
        <dbReference type="EMBL" id="SNS40780.1"/>
    </source>
</evidence>
<dbReference type="InterPro" id="IPR027417">
    <property type="entry name" value="P-loop_NTPase"/>
</dbReference>
<dbReference type="PANTHER" id="PTHR32114:SF2">
    <property type="entry name" value="ABC TRANSPORTER ABCH.3"/>
    <property type="match status" value="1"/>
</dbReference>
<evidence type="ECO:0000313" key="3">
    <source>
        <dbReference type="Proteomes" id="UP000198356"/>
    </source>
</evidence>
<dbReference type="PANTHER" id="PTHR32114">
    <property type="entry name" value="ABC TRANSPORTER ABCH.3"/>
    <property type="match status" value="1"/>
</dbReference>
<dbReference type="InterPro" id="IPR038729">
    <property type="entry name" value="Rad50/SbcC_AAA"/>
</dbReference>
<dbReference type="GO" id="GO:0006302">
    <property type="term" value="P:double-strand break repair"/>
    <property type="evidence" value="ECO:0007669"/>
    <property type="project" value="InterPro"/>
</dbReference>
<dbReference type="Proteomes" id="UP000198356">
    <property type="component" value="Unassembled WGS sequence"/>
</dbReference>
<dbReference type="RefSeq" id="WP_176441570.1">
    <property type="nucleotide sequence ID" value="NZ_FZOU01000001.1"/>
</dbReference>
<dbReference type="EMBL" id="FZOU01000001">
    <property type="protein sequence ID" value="SNS40780.1"/>
    <property type="molecule type" value="Genomic_DNA"/>
</dbReference>